<organism evidence="1 2">
    <name type="scientific">Thiothrix unzii</name>
    <dbReference type="NCBI Taxonomy" id="111769"/>
    <lineage>
        <taxon>Bacteria</taxon>
        <taxon>Pseudomonadati</taxon>
        <taxon>Pseudomonadota</taxon>
        <taxon>Gammaproteobacteria</taxon>
        <taxon>Thiotrichales</taxon>
        <taxon>Thiotrichaceae</taxon>
        <taxon>Thiothrix</taxon>
    </lineage>
</organism>
<dbReference type="Proteomes" id="UP000672009">
    <property type="component" value="Plasmid pTunz7"/>
</dbReference>
<sequence>MSETQQGYGSLEQQLKALENSVHTITTDPAASHWLKRAVTELWERDVVDALNDLDMLRDLLEAKHQAHVLTLKRMVMSDNGTRH</sequence>
<evidence type="ECO:0000313" key="1">
    <source>
        <dbReference type="EMBL" id="QTR55389.1"/>
    </source>
</evidence>
<protein>
    <submittedName>
        <fullName evidence="1">Uncharacterized protein</fullName>
    </submittedName>
</protein>
<geneLocation type="plasmid" evidence="1 2">
    <name>pTunz7</name>
</geneLocation>
<name>A0A975FD06_9GAMM</name>
<dbReference type="KEGG" id="tun:J9260_17915"/>
<keyword evidence="1" id="KW-0614">Plasmid</keyword>
<dbReference type="RefSeq" id="WP_210220853.1">
    <property type="nucleotide sequence ID" value="NZ_CP072794.1"/>
</dbReference>
<evidence type="ECO:0000313" key="2">
    <source>
        <dbReference type="Proteomes" id="UP000672009"/>
    </source>
</evidence>
<dbReference type="AlphaFoldDB" id="A0A975FD06"/>
<keyword evidence="2" id="KW-1185">Reference proteome</keyword>
<dbReference type="EMBL" id="CP072794">
    <property type="protein sequence ID" value="QTR55389.1"/>
    <property type="molecule type" value="Genomic_DNA"/>
</dbReference>
<gene>
    <name evidence="1" type="ORF">J9260_17915</name>
</gene>
<reference evidence="1" key="1">
    <citation type="submission" date="2021-04" db="EMBL/GenBank/DDBJ databases">
        <title>Genomics, taxonomy and metabolism of representatives of sulfur bacteria of the genus Thiothrix: Thiothrix fructosivorans QT, Thiothrix unzii A1T and three new species, Thiothrix subterranea sp. nov., Thiothrix litoralis sp. nov. and 'Candidatus Thiothrix anitrata' sp. nov.</title>
        <authorList>
            <person name="Ravin N.V."/>
            <person name="Smolyakov D."/>
            <person name="Rudenko T.S."/>
            <person name="Mardanov A.V."/>
            <person name="Beletsky A.V."/>
            <person name="Markov N.D."/>
            <person name="Fomenkov A.I."/>
            <person name="Roberts R.J."/>
            <person name="Karnachuk O.V."/>
            <person name="Novikov A."/>
            <person name="Grabovich M.Y."/>
        </authorList>
    </citation>
    <scope>NUCLEOTIDE SEQUENCE</scope>
    <source>
        <strain evidence="1">A1</strain>
        <plasmid evidence="1">pTunz7</plasmid>
    </source>
</reference>
<proteinExistence type="predicted"/>
<accession>A0A975FD06</accession>